<evidence type="ECO:0008006" key="4">
    <source>
        <dbReference type="Google" id="ProtNLM"/>
    </source>
</evidence>
<evidence type="ECO:0000313" key="3">
    <source>
        <dbReference type="Proteomes" id="UP000256328"/>
    </source>
</evidence>
<gene>
    <name evidence="2" type="ORF">BP5796_07893</name>
</gene>
<accession>A0A3D8RCT3</accession>
<proteinExistence type="predicted"/>
<dbReference type="PANTHER" id="PTHR35179:SF2">
    <property type="entry name" value="START DOMAIN-CONTAINING PROTEIN"/>
    <property type="match status" value="1"/>
</dbReference>
<protein>
    <recommendedName>
        <fullName evidence="4">Geranylgeranyl pyrophosphate synthetase</fullName>
    </recommendedName>
</protein>
<evidence type="ECO:0000313" key="2">
    <source>
        <dbReference type="EMBL" id="RDW71859.1"/>
    </source>
</evidence>
<evidence type="ECO:0000256" key="1">
    <source>
        <dbReference type="SAM" id="MobiDB-lite"/>
    </source>
</evidence>
<organism evidence="2 3">
    <name type="scientific">Coleophoma crateriformis</name>
    <dbReference type="NCBI Taxonomy" id="565419"/>
    <lineage>
        <taxon>Eukaryota</taxon>
        <taxon>Fungi</taxon>
        <taxon>Dikarya</taxon>
        <taxon>Ascomycota</taxon>
        <taxon>Pezizomycotina</taxon>
        <taxon>Leotiomycetes</taxon>
        <taxon>Helotiales</taxon>
        <taxon>Dermateaceae</taxon>
        <taxon>Coleophoma</taxon>
    </lineage>
</organism>
<comment type="caution">
    <text evidence="2">The sequence shown here is derived from an EMBL/GenBank/DDBJ whole genome shotgun (WGS) entry which is preliminary data.</text>
</comment>
<sequence>MSFQSAPGRFNWRGRGRGRGGSRSSGAWRTRPEPQRAAQPFGTVVDTINLNTLLVEEEAPSIENVKYVASYNWVDGKNPVILVPGSPPAWTPPSTDSKLEEDNRDAFRDQNAARYPSFPLEPMIRSVQLIQPKFDLQTIDIVGCGSTLGNLLRFSRSIAQPFRFDVDVIEDTVFFVRRESSPTELIADLRGYGHTFPEAYTTWDMSVRNSCSHQRIIQYELGGLKFLVRTETDAYIRPSDGESSSLPSVESTTVDDLVEMMAPKAAAQDEQLQRLEAGTPVLQNQIFDIKTRSEWNLYNMDDILPRLWVSQTSKFLLAYHKFGKFNKPQVKDVRKEVLAWEKDNSNSLARFHATISHILNLLRDTKTQQCEVSWDGKGPLQITAQLGEARRALPADLFDFIGSQ</sequence>
<dbReference type="PANTHER" id="PTHR35179">
    <property type="entry name" value="PROTEIN CBG02620"/>
    <property type="match status" value="1"/>
</dbReference>
<feature type="region of interest" description="Disordered" evidence="1">
    <location>
        <begin position="1"/>
        <end position="39"/>
    </location>
</feature>
<dbReference type="OrthoDB" id="5393654at2759"/>
<dbReference type="AlphaFoldDB" id="A0A3D8RCT3"/>
<reference evidence="2 3" key="1">
    <citation type="journal article" date="2018" name="IMA Fungus">
        <title>IMA Genome-F 9: Draft genome sequence of Annulohypoxylon stygium, Aspergillus mulundensis, Berkeleyomyces basicola (syn. Thielaviopsis basicola), Ceratocystis smalleyi, two Cercospora beticola strains, Coleophoma cylindrospora, Fusarium fracticaudum, Phialophora cf. hyalina, and Morchella septimelata.</title>
        <authorList>
            <person name="Wingfield B.D."/>
            <person name="Bills G.F."/>
            <person name="Dong Y."/>
            <person name="Huang W."/>
            <person name="Nel W.J."/>
            <person name="Swalarsk-Parry B.S."/>
            <person name="Vaghefi N."/>
            <person name="Wilken P.M."/>
            <person name="An Z."/>
            <person name="de Beer Z.W."/>
            <person name="De Vos L."/>
            <person name="Chen L."/>
            <person name="Duong T.A."/>
            <person name="Gao Y."/>
            <person name="Hammerbacher A."/>
            <person name="Kikkert J.R."/>
            <person name="Li Y."/>
            <person name="Li H."/>
            <person name="Li K."/>
            <person name="Li Q."/>
            <person name="Liu X."/>
            <person name="Ma X."/>
            <person name="Naidoo K."/>
            <person name="Pethybridge S.J."/>
            <person name="Sun J."/>
            <person name="Steenkamp E.T."/>
            <person name="van der Nest M.A."/>
            <person name="van Wyk S."/>
            <person name="Wingfield M.J."/>
            <person name="Xiong C."/>
            <person name="Yue Q."/>
            <person name="Zhang X."/>
        </authorList>
    </citation>
    <scope>NUCLEOTIDE SEQUENCE [LARGE SCALE GENOMIC DNA]</scope>
    <source>
        <strain evidence="2 3">BP5796</strain>
    </source>
</reference>
<dbReference type="Proteomes" id="UP000256328">
    <property type="component" value="Unassembled WGS sequence"/>
</dbReference>
<dbReference type="EMBL" id="PDLN01000011">
    <property type="protein sequence ID" value="RDW71859.1"/>
    <property type="molecule type" value="Genomic_DNA"/>
</dbReference>
<keyword evidence="3" id="KW-1185">Reference proteome</keyword>
<name>A0A3D8RCT3_9HELO</name>